<keyword evidence="2" id="KW-1185">Reference proteome</keyword>
<gene>
    <name evidence="1" type="ORF">HNP33_004225</name>
</gene>
<proteinExistence type="predicted"/>
<sequence>MSNLHTPGPWTKAERLNGPWWHISSEHTVDGKRTIGGRQAIACVHGESKRGALAYAEMFEANARLIAASPELLSILKSALKTAELEKHVARPWHEEARATIARIEGTTNDNP</sequence>
<dbReference type="EMBL" id="JACHKZ010000057">
    <property type="protein sequence ID" value="MBB6580094.1"/>
    <property type="molecule type" value="Genomic_DNA"/>
</dbReference>
<evidence type="ECO:0000313" key="2">
    <source>
        <dbReference type="Proteomes" id="UP000562492"/>
    </source>
</evidence>
<protein>
    <submittedName>
        <fullName evidence="1">Uncharacterized protein</fullName>
    </submittedName>
</protein>
<organism evidence="1 2">
    <name type="scientific">Comamonas odontotermitis</name>
    <dbReference type="NCBI Taxonomy" id="379895"/>
    <lineage>
        <taxon>Bacteria</taxon>
        <taxon>Pseudomonadati</taxon>
        <taxon>Pseudomonadota</taxon>
        <taxon>Betaproteobacteria</taxon>
        <taxon>Burkholderiales</taxon>
        <taxon>Comamonadaceae</taxon>
        <taxon>Comamonas</taxon>
    </lineage>
</organism>
<accession>A0ABR6RLN6</accession>
<name>A0ABR6RLN6_9BURK</name>
<dbReference type="RefSeq" id="WP_184711741.1">
    <property type="nucleotide sequence ID" value="NZ_JACHKZ010000057.1"/>
</dbReference>
<dbReference type="Proteomes" id="UP000562492">
    <property type="component" value="Unassembled WGS sequence"/>
</dbReference>
<comment type="caution">
    <text evidence="1">The sequence shown here is derived from an EMBL/GenBank/DDBJ whole genome shotgun (WGS) entry which is preliminary data.</text>
</comment>
<reference evidence="1 2" key="1">
    <citation type="submission" date="2020-08" db="EMBL/GenBank/DDBJ databases">
        <title>Functional genomics of gut bacteria from endangered species of beetles.</title>
        <authorList>
            <person name="Carlos-Shanley C."/>
        </authorList>
    </citation>
    <scope>NUCLEOTIDE SEQUENCE [LARGE SCALE GENOMIC DNA]</scope>
    <source>
        <strain evidence="1 2">S00124</strain>
    </source>
</reference>
<evidence type="ECO:0000313" key="1">
    <source>
        <dbReference type="EMBL" id="MBB6580094.1"/>
    </source>
</evidence>